<evidence type="ECO:0000313" key="5">
    <source>
        <dbReference type="Proteomes" id="UP000007174"/>
    </source>
</evidence>
<accession>H1VFW0</accession>
<dbReference type="Gene3D" id="3.40.50.300">
    <property type="entry name" value="P-loop containing nucleotide triphosphate hydrolases"/>
    <property type="match status" value="1"/>
</dbReference>
<evidence type="ECO:0000256" key="3">
    <source>
        <dbReference type="ARBA" id="ARBA00022840"/>
    </source>
</evidence>
<evidence type="ECO:0008006" key="6">
    <source>
        <dbReference type="Google" id="ProtNLM"/>
    </source>
</evidence>
<dbReference type="eggNOG" id="KOG1001">
    <property type="taxonomic scope" value="Eukaryota"/>
</dbReference>
<dbReference type="SUPFAM" id="SSF52540">
    <property type="entry name" value="P-loop containing nucleoside triphosphate hydrolases"/>
    <property type="match status" value="1"/>
</dbReference>
<dbReference type="InterPro" id="IPR049730">
    <property type="entry name" value="SNF2/RAD54-like_C"/>
</dbReference>
<dbReference type="GO" id="GO:0006281">
    <property type="term" value="P:DNA repair"/>
    <property type="evidence" value="ECO:0007669"/>
    <property type="project" value="TreeGrafter"/>
</dbReference>
<keyword evidence="1" id="KW-0547">Nucleotide-binding</keyword>
<dbReference type="PANTHER" id="PTHR45626:SF22">
    <property type="entry name" value="DNA REPAIR PROTEIN RAD5"/>
    <property type="match status" value="1"/>
</dbReference>
<gene>
    <name evidence="4" type="ORF">CH063_10031</name>
</gene>
<dbReference type="InterPro" id="IPR050628">
    <property type="entry name" value="SNF2_RAD54_helicase_TF"/>
</dbReference>
<proteinExistence type="predicted"/>
<name>H1VFW0_COLHI</name>
<evidence type="ECO:0000256" key="1">
    <source>
        <dbReference type="ARBA" id="ARBA00022741"/>
    </source>
</evidence>
<reference evidence="5" key="1">
    <citation type="journal article" date="2012" name="Nat. Genet.">
        <title>Lifestyle transitions in plant pathogenic Colletotrichum fungi deciphered by genome and transcriptome analyses.</title>
        <authorList>
            <person name="O'Connell R.J."/>
            <person name="Thon M.R."/>
            <person name="Hacquard S."/>
            <person name="Amyotte S.G."/>
            <person name="Kleemann J."/>
            <person name="Torres M.F."/>
            <person name="Damm U."/>
            <person name="Buiate E.A."/>
            <person name="Epstein L."/>
            <person name="Alkan N."/>
            <person name="Altmueller J."/>
            <person name="Alvarado-Balderrama L."/>
            <person name="Bauser C.A."/>
            <person name="Becker C."/>
            <person name="Birren B.W."/>
            <person name="Chen Z."/>
            <person name="Choi J."/>
            <person name="Crouch J.A."/>
            <person name="Duvick J.P."/>
            <person name="Farman M.A."/>
            <person name="Gan P."/>
            <person name="Heiman D."/>
            <person name="Henrissat B."/>
            <person name="Howard R.J."/>
            <person name="Kabbage M."/>
            <person name="Koch C."/>
            <person name="Kracher B."/>
            <person name="Kubo Y."/>
            <person name="Law A.D."/>
            <person name="Lebrun M.-H."/>
            <person name="Lee Y.-H."/>
            <person name="Miyara I."/>
            <person name="Moore N."/>
            <person name="Neumann U."/>
            <person name="Nordstroem K."/>
            <person name="Panaccione D.G."/>
            <person name="Panstruga R."/>
            <person name="Place M."/>
            <person name="Proctor R.H."/>
            <person name="Prusky D."/>
            <person name="Rech G."/>
            <person name="Reinhardt R."/>
            <person name="Rollins J.A."/>
            <person name="Rounsley S."/>
            <person name="Schardl C.L."/>
            <person name="Schwartz D.C."/>
            <person name="Shenoy N."/>
            <person name="Shirasu K."/>
            <person name="Sikhakolli U.R."/>
            <person name="Stueber K."/>
            <person name="Sukno S.A."/>
            <person name="Sweigard J.A."/>
            <person name="Takano Y."/>
            <person name="Takahara H."/>
            <person name="Trail F."/>
            <person name="van der Does H.C."/>
            <person name="Voll L.M."/>
            <person name="Will I."/>
            <person name="Young S."/>
            <person name="Zeng Q."/>
            <person name="Zhang J."/>
            <person name="Zhou S."/>
            <person name="Dickman M.B."/>
            <person name="Schulze-Lefert P."/>
            <person name="Ver Loren van Themaat E."/>
            <person name="Ma L.-J."/>
            <person name="Vaillancourt L.J."/>
        </authorList>
    </citation>
    <scope>NUCLEOTIDE SEQUENCE [LARGE SCALE GENOMIC DNA]</scope>
    <source>
        <strain evidence="5">IMI 349063</strain>
    </source>
</reference>
<keyword evidence="2" id="KW-0378">Hydrolase</keyword>
<sequence>MEPHWNPMVEAQAIARVHRIGQTRPVMATRYVTRNSIEEYVRWIQEDKFRLIARSLNSDDVWQKDVDNERWKKLNHFLGKRDGLSESDYVNAW</sequence>
<keyword evidence="3" id="KW-0067">ATP-binding</keyword>
<dbReference type="PANTHER" id="PTHR45626">
    <property type="entry name" value="TRANSCRIPTION TERMINATION FACTOR 2-RELATED"/>
    <property type="match status" value="1"/>
</dbReference>
<dbReference type="GO" id="GO:0016787">
    <property type="term" value="F:hydrolase activity"/>
    <property type="evidence" value="ECO:0007669"/>
    <property type="project" value="UniProtKB-KW"/>
</dbReference>
<dbReference type="VEuPathDB" id="FungiDB:CH63R_14268"/>
<dbReference type="GO" id="GO:0008094">
    <property type="term" value="F:ATP-dependent activity, acting on DNA"/>
    <property type="evidence" value="ECO:0007669"/>
    <property type="project" value="TreeGrafter"/>
</dbReference>
<dbReference type="GO" id="GO:0005524">
    <property type="term" value="F:ATP binding"/>
    <property type="evidence" value="ECO:0007669"/>
    <property type="project" value="UniProtKB-KW"/>
</dbReference>
<dbReference type="Proteomes" id="UP000007174">
    <property type="component" value="Unassembled WGS sequence"/>
</dbReference>
<evidence type="ECO:0000256" key="2">
    <source>
        <dbReference type="ARBA" id="ARBA00022801"/>
    </source>
</evidence>
<dbReference type="InterPro" id="IPR027417">
    <property type="entry name" value="P-loop_NTPase"/>
</dbReference>
<dbReference type="AlphaFoldDB" id="H1VFW0"/>
<dbReference type="STRING" id="759273.H1VFW0"/>
<protein>
    <recommendedName>
        <fullName evidence="6">Helicase C-terminal domain-containing protein</fullName>
    </recommendedName>
</protein>
<evidence type="ECO:0000313" key="4">
    <source>
        <dbReference type="EMBL" id="CCF39113.1"/>
    </source>
</evidence>
<dbReference type="GO" id="GO:0005634">
    <property type="term" value="C:nucleus"/>
    <property type="evidence" value="ECO:0007669"/>
    <property type="project" value="TreeGrafter"/>
</dbReference>
<dbReference type="EMBL" id="CACQ02003318">
    <property type="protein sequence ID" value="CCF39113.1"/>
    <property type="molecule type" value="Genomic_DNA"/>
</dbReference>
<dbReference type="CDD" id="cd18793">
    <property type="entry name" value="SF2_C_SNF"/>
    <property type="match status" value="1"/>
</dbReference>
<dbReference type="HOGENOM" id="CLU_2399545_0_0_1"/>
<organism evidence="4 5">
    <name type="scientific">Colletotrichum higginsianum (strain IMI 349063)</name>
    <name type="common">Crucifer anthracnose fungus</name>
    <dbReference type="NCBI Taxonomy" id="759273"/>
    <lineage>
        <taxon>Eukaryota</taxon>
        <taxon>Fungi</taxon>
        <taxon>Dikarya</taxon>
        <taxon>Ascomycota</taxon>
        <taxon>Pezizomycotina</taxon>
        <taxon>Sordariomycetes</taxon>
        <taxon>Hypocreomycetidae</taxon>
        <taxon>Glomerellales</taxon>
        <taxon>Glomerellaceae</taxon>
        <taxon>Colletotrichum</taxon>
        <taxon>Colletotrichum destructivum species complex</taxon>
    </lineage>
</organism>